<feature type="region of interest" description="Disordered" evidence="1">
    <location>
        <begin position="1"/>
        <end position="82"/>
    </location>
</feature>
<gene>
    <name evidence="2" type="ORF">RQ831_18265</name>
</gene>
<protein>
    <submittedName>
        <fullName evidence="2">Uncharacterized protein</fullName>
    </submittedName>
</protein>
<dbReference type="RefSeq" id="WP_314284024.1">
    <property type="nucleotide sequence ID" value="NZ_JAVVDO010000041.1"/>
</dbReference>
<reference evidence="2 3" key="1">
    <citation type="journal article" date="2019" name="Microb. Pathog.">
        <title>Comparison of VITEK 2, MALDI-TOF MS, 16S rRNA gene sequencing, and whole-genome sequencing for identification of Roseomonas mucosa.</title>
        <authorList>
            <person name="Rudolph W.W."/>
            <person name="Gunzer F."/>
            <person name="Trauth M."/>
            <person name="Bunk B."/>
            <person name="Bigge R."/>
            <person name="Schrottner P."/>
        </authorList>
    </citation>
    <scope>NUCLEOTIDE SEQUENCE [LARGE SCALE GENOMIC DNA]</scope>
    <source>
        <strain evidence="2 3">DSM 103800</strain>
    </source>
</reference>
<comment type="caution">
    <text evidence="2">The sequence shown here is derived from an EMBL/GenBank/DDBJ whole genome shotgun (WGS) entry which is preliminary data.</text>
</comment>
<keyword evidence="3" id="KW-1185">Reference proteome</keyword>
<accession>A0ABU3MJL2</accession>
<name>A0ABU3MJL2_9PROT</name>
<evidence type="ECO:0000313" key="3">
    <source>
        <dbReference type="Proteomes" id="UP001258945"/>
    </source>
</evidence>
<dbReference type="Proteomes" id="UP001258945">
    <property type="component" value="Unassembled WGS sequence"/>
</dbReference>
<evidence type="ECO:0000256" key="1">
    <source>
        <dbReference type="SAM" id="MobiDB-lite"/>
    </source>
</evidence>
<sequence>MAKWPAWFYGPDGEAGIFERQDDVPAGWTDSPQEKREPVAEDQKTPDKAEPGENLGVTVPPPAPEDEQNTAPVMPRVEKRKG</sequence>
<feature type="compositionally biased region" description="Basic and acidic residues" evidence="1">
    <location>
        <begin position="32"/>
        <end position="51"/>
    </location>
</feature>
<organism evidence="2 3">
    <name type="scientific">Roseomonas gilardii</name>
    <dbReference type="NCBI Taxonomy" id="257708"/>
    <lineage>
        <taxon>Bacteria</taxon>
        <taxon>Pseudomonadati</taxon>
        <taxon>Pseudomonadota</taxon>
        <taxon>Alphaproteobacteria</taxon>
        <taxon>Acetobacterales</taxon>
        <taxon>Roseomonadaceae</taxon>
        <taxon>Roseomonas</taxon>
    </lineage>
</organism>
<dbReference type="EMBL" id="JAVVDO010000041">
    <property type="protein sequence ID" value="MDT8333001.1"/>
    <property type="molecule type" value="Genomic_DNA"/>
</dbReference>
<proteinExistence type="predicted"/>
<evidence type="ECO:0000313" key="2">
    <source>
        <dbReference type="EMBL" id="MDT8333001.1"/>
    </source>
</evidence>